<feature type="transmembrane region" description="Helical" evidence="8">
    <location>
        <begin position="310"/>
        <end position="327"/>
    </location>
</feature>
<keyword evidence="11" id="KW-1185">Reference proteome</keyword>
<dbReference type="PROSITE" id="PS50262">
    <property type="entry name" value="G_PROTEIN_RECEP_F1_2"/>
    <property type="match status" value="2"/>
</dbReference>
<evidence type="ECO:0000256" key="3">
    <source>
        <dbReference type="ARBA" id="ARBA00022989"/>
    </source>
</evidence>
<evidence type="ECO:0000256" key="5">
    <source>
        <dbReference type="ARBA" id="ARBA00023136"/>
    </source>
</evidence>
<dbReference type="Proteomes" id="UP001208570">
    <property type="component" value="Unassembled WGS sequence"/>
</dbReference>
<dbReference type="InterPro" id="IPR017452">
    <property type="entry name" value="GPCR_Rhodpsn_7TM"/>
</dbReference>
<evidence type="ECO:0000313" key="11">
    <source>
        <dbReference type="Proteomes" id="UP001208570"/>
    </source>
</evidence>
<feature type="transmembrane region" description="Helical" evidence="8">
    <location>
        <begin position="227"/>
        <end position="251"/>
    </location>
</feature>
<keyword evidence="3 8" id="KW-1133">Transmembrane helix</keyword>
<feature type="domain" description="G-protein coupled receptors family 1 profile" evidence="9">
    <location>
        <begin position="352"/>
        <end position="552"/>
    </location>
</feature>
<sequence>MHPIHCLHLADTNDTTSRGVHLFVYLSEAVIQPTIFSIATVFGLIQILIEVIFYCGQVPEGRFFTPVIINNVLYMTFLMSISTSATLVVFIAFIRNMMYLKPIKSRLYFTTTIARRACGAIFVVTACLYTPTCLQVVWLGCYKETAMTSRFCLKVNDTVPNLKPVANGYLYVIVMLYGPVMLLAYVANLICIRITLNRRCTNVTGHLTGVHDYNNQRQSTVNRITRMLTIILICDVICTLPSIIQGVGLLFDPEENVFEKKNRFFELIDPISEIFLALRPTYNFWLYVYQRPEFRIRFCQMMTPDSWCRFYPTVFGLIQILIEVIFYCGQVPEGRFFTPVIINNVLYMTFLVSISTSATLVVFIAFIRNMMYLKPIKSRLYFTTTIARRACGAIFVVTCFIYSPNCLQETDDSSGFCSRVHRHIPNLEQLANGYLFLTVTLYGPVMLLAYVANLICIRITLNRRCTNVTGHLTGVHDYNNQRQSTVNRITRMLTIILICDAICTLPSIIQGVGLLFDPEENVFGKKNLFFELIDPISEIFLALRPTYNFWLYVYQRPEFRIRFCQMIKKTINRSRYQPRTGLDANAFERKYCHLRIPYMKE</sequence>
<evidence type="ECO:0000256" key="4">
    <source>
        <dbReference type="ARBA" id="ARBA00023040"/>
    </source>
</evidence>
<dbReference type="GO" id="GO:0016020">
    <property type="term" value="C:membrane"/>
    <property type="evidence" value="ECO:0007669"/>
    <property type="project" value="UniProtKB-SubCell"/>
</dbReference>
<dbReference type="PANTHER" id="PTHR24243">
    <property type="entry name" value="G-PROTEIN COUPLED RECEPTOR"/>
    <property type="match status" value="1"/>
</dbReference>
<proteinExistence type="predicted"/>
<feature type="transmembrane region" description="Helical" evidence="8">
    <location>
        <begin position="492"/>
        <end position="516"/>
    </location>
</feature>
<keyword evidence="5 8" id="KW-0472">Membrane</keyword>
<protein>
    <recommendedName>
        <fullName evidence="9">G-protein coupled receptors family 1 profile domain-containing protein</fullName>
    </recommendedName>
</protein>
<keyword evidence="4" id="KW-0297">G-protein coupled receptor</keyword>
<dbReference type="AlphaFoldDB" id="A0AAD9N3U3"/>
<feature type="domain" description="G-protein coupled receptors family 1 profile" evidence="9">
    <location>
        <begin position="79"/>
        <end position="287"/>
    </location>
</feature>
<accession>A0AAD9N3U3</accession>
<dbReference type="SUPFAM" id="SSF81321">
    <property type="entry name" value="Family A G protein-coupled receptor-like"/>
    <property type="match status" value="2"/>
</dbReference>
<feature type="transmembrane region" description="Helical" evidence="8">
    <location>
        <begin position="271"/>
        <end position="289"/>
    </location>
</feature>
<comment type="subcellular location">
    <subcellularLocation>
        <location evidence="1">Membrane</location>
        <topology evidence="1">Multi-pass membrane protein</topology>
    </subcellularLocation>
</comment>
<evidence type="ECO:0000256" key="7">
    <source>
        <dbReference type="ARBA" id="ARBA00023224"/>
    </source>
</evidence>
<dbReference type="CDD" id="cd00637">
    <property type="entry name" value="7tm_classA_rhodopsin-like"/>
    <property type="match status" value="1"/>
</dbReference>
<gene>
    <name evidence="10" type="ORF">LSH36_302g05039</name>
</gene>
<feature type="transmembrane region" description="Helical" evidence="8">
    <location>
        <begin position="347"/>
        <end position="368"/>
    </location>
</feature>
<evidence type="ECO:0000256" key="6">
    <source>
        <dbReference type="ARBA" id="ARBA00023170"/>
    </source>
</evidence>
<evidence type="ECO:0000256" key="1">
    <source>
        <dbReference type="ARBA" id="ARBA00004141"/>
    </source>
</evidence>
<dbReference type="EMBL" id="JAODUP010000302">
    <property type="protein sequence ID" value="KAK2153279.1"/>
    <property type="molecule type" value="Genomic_DNA"/>
</dbReference>
<feature type="transmembrane region" description="Helical" evidence="8">
    <location>
        <begin position="169"/>
        <end position="191"/>
    </location>
</feature>
<evidence type="ECO:0000256" key="8">
    <source>
        <dbReference type="SAM" id="Phobius"/>
    </source>
</evidence>
<keyword evidence="6" id="KW-0675">Receptor</keyword>
<reference evidence="10" key="1">
    <citation type="journal article" date="2023" name="Mol. Biol. Evol.">
        <title>Third-Generation Sequencing Reveals the Adaptive Role of the Epigenome in Three Deep-Sea Polychaetes.</title>
        <authorList>
            <person name="Perez M."/>
            <person name="Aroh O."/>
            <person name="Sun Y."/>
            <person name="Lan Y."/>
            <person name="Juniper S.K."/>
            <person name="Young C.R."/>
            <person name="Angers B."/>
            <person name="Qian P.Y."/>
        </authorList>
    </citation>
    <scope>NUCLEOTIDE SEQUENCE</scope>
    <source>
        <strain evidence="10">P08H-3</strain>
    </source>
</reference>
<dbReference type="GO" id="GO:0004930">
    <property type="term" value="F:G protein-coupled receptor activity"/>
    <property type="evidence" value="ECO:0007669"/>
    <property type="project" value="UniProtKB-KW"/>
</dbReference>
<feature type="transmembrane region" description="Helical" evidence="8">
    <location>
        <begin position="35"/>
        <end position="54"/>
    </location>
</feature>
<keyword evidence="7" id="KW-0807">Transducer</keyword>
<feature type="transmembrane region" description="Helical" evidence="8">
    <location>
        <begin position="434"/>
        <end position="456"/>
    </location>
</feature>
<feature type="transmembrane region" description="Helical" evidence="8">
    <location>
        <begin position="74"/>
        <end position="96"/>
    </location>
</feature>
<keyword evidence="2 8" id="KW-0812">Transmembrane</keyword>
<evidence type="ECO:0000259" key="9">
    <source>
        <dbReference type="PROSITE" id="PS50262"/>
    </source>
</evidence>
<name>A0AAD9N3U3_9ANNE</name>
<organism evidence="10 11">
    <name type="scientific">Paralvinella palmiformis</name>
    <dbReference type="NCBI Taxonomy" id="53620"/>
    <lineage>
        <taxon>Eukaryota</taxon>
        <taxon>Metazoa</taxon>
        <taxon>Spiralia</taxon>
        <taxon>Lophotrochozoa</taxon>
        <taxon>Annelida</taxon>
        <taxon>Polychaeta</taxon>
        <taxon>Sedentaria</taxon>
        <taxon>Canalipalpata</taxon>
        <taxon>Terebellida</taxon>
        <taxon>Terebelliformia</taxon>
        <taxon>Alvinellidae</taxon>
        <taxon>Paralvinella</taxon>
    </lineage>
</organism>
<dbReference type="PANTHER" id="PTHR24243:SF208">
    <property type="entry name" value="PYROKININ-1 RECEPTOR"/>
    <property type="match status" value="1"/>
</dbReference>
<comment type="caution">
    <text evidence="10">The sequence shown here is derived from an EMBL/GenBank/DDBJ whole genome shotgun (WGS) entry which is preliminary data.</text>
</comment>
<feature type="transmembrane region" description="Helical" evidence="8">
    <location>
        <begin position="380"/>
        <end position="403"/>
    </location>
</feature>
<dbReference type="Gene3D" id="1.20.1070.10">
    <property type="entry name" value="Rhodopsin 7-helix transmembrane proteins"/>
    <property type="match status" value="2"/>
</dbReference>
<feature type="transmembrane region" description="Helical" evidence="8">
    <location>
        <begin position="117"/>
        <end position="138"/>
    </location>
</feature>
<evidence type="ECO:0000256" key="2">
    <source>
        <dbReference type="ARBA" id="ARBA00022692"/>
    </source>
</evidence>
<evidence type="ECO:0000313" key="10">
    <source>
        <dbReference type="EMBL" id="KAK2153279.1"/>
    </source>
</evidence>